<keyword evidence="1" id="KW-0472">Membrane</keyword>
<name>A0A453I357_AEGTS</name>
<keyword evidence="1" id="KW-0812">Transmembrane</keyword>
<dbReference type="AlphaFoldDB" id="A0A453I357"/>
<reference evidence="3" key="2">
    <citation type="journal article" date="2017" name="Nat. Plants">
        <title>The Aegilops tauschii genome reveals multiple impacts of transposons.</title>
        <authorList>
            <person name="Zhao G."/>
            <person name="Zou C."/>
            <person name="Li K."/>
            <person name="Wang K."/>
            <person name="Li T."/>
            <person name="Gao L."/>
            <person name="Zhang X."/>
            <person name="Wang H."/>
            <person name="Yang Z."/>
            <person name="Liu X."/>
            <person name="Jiang W."/>
            <person name="Mao L."/>
            <person name="Kong X."/>
            <person name="Jiao Y."/>
            <person name="Jia J."/>
        </authorList>
    </citation>
    <scope>NUCLEOTIDE SEQUENCE [LARGE SCALE GENOMIC DNA]</scope>
    <source>
        <strain evidence="3">cv. AL8/78</strain>
    </source>
</reference>
<protein>
    <submittedName>
        <fullName evidence="2">Uncharacterized protein</fullName>
    </submittedName>
</protein>
<feature type="transmembrane region" description="Helical" evidence="1">
    <location>
        <begin position="14"/>
        <end position="36"/>
    </location>
</feature>
<dbReference type="EnsemblPlants" id="AET4Gv20425900.17">
    <property type="protein sequence ID" value="AET4Gv20425900.17"/>
    <property type="gene ID" value="AET4Gv20425900"/>
</dbReference>
<organism evidence="2 3">
    <name type="scientific">Aegilops tauschii subsp. strangulata</name>
    <name type="common">Goatgrass</name>
    <dbReference type="NCBI Taxonomy" id="200361"/>
    <lineage>
        <taxon>Eukaryota</taxon>
        <taxon>Viridiplantae</taxon>
        <taxon>Streptophyta</taxon>
        <taxon>Embryophyta</taxon>
        <taxon>Tracheophyta</taxon>
        <taxon>Spermatophyta</taxon>
        <taxon>Magnoliopsida</taxon>
        <taxon>Liliopsida</taxon>
        <taxon>Poales</taxon>
        <taxon>Poaceae</taxon>
        <taxon>BOP clade</taxon>
        <taxon>Pooideae</taxon>
        <taxon>Triticodae</taxon>
        <taxon>Triticeae</taxon>
        <taxon>Triticinae</taxon>
        <taxon>Aegilops</taxon>
    </lineage>
</organism>
<evidence type="ECO:0000313" key="2">
    <source>
        <dbReference type="EnsemblPlants" id="AET4Gv20425900.17"/>
    </source>
</evidence>
<reference evidence="2" key="5">
    <citation type="journal article" date="2021" name="G3 (Bethesda)">
        <title>Aegilops tauschii genome assembly Aet v5.0 features greater sequence contiguity and improved annotation.</title>
        <authorList>
            <person name="Wang L."/>
            <person name="Zhu T."/>
            <person name="Rodriguez J.C."/>
            <person name="Deal K.R."/>
            <person name="Dubcovsky J."/>
            <person name="McGuire P.E."/>
            <person name="Lux T."/>
            <person name="Spannagl M."/>
            <person name="Mayer K.F.X."/>
            <person name="Baldrich P."/>
            <person name="Meyers B.C."/>
            <person name="Huo N."/>
            <person name="Gu Y.Q."/>
            <person name="Zhou H."/>
            <person name="Devos K.M."/>
            <person name="Bennetzen J.L."/>
            <person name="Unver T."/>
            <person name="Budak H."/>
            <person name="Gulick P.J."/>
            <person name="Galiba G."/>
            <person name="Kalapos B."/>
            <person name="Nelson D.R."/>
            <person name="Li P."/>
            <person name="You F.M."/>
            <person name="Luo M.C."/>
            <person name="Dvorak J."/>
        </authorList>
    </citation>
    <scope>NUCLEOTIDE SEQUENCE [LARGE SCALE GENOMIC DNA]</scope>
    <source>
        <strain evidence="2">cv. AL8/78</strain>
    </source>
</reference>
<proteinExistence type="predicted"/>
<evidence type="ECO:0000313" key="3">
    <source>
        <dbReference type="Proteomes" id="UP000015105"/>
    </source>
</evidence>
<reference evidence="3" key="1">
    <citation type="journal article" date="2014" name="Science">
        <title>Ancient hybridizations among the ancestral genomes of bread wheat.</title>
        <authorList>
            <consortium name="International Wheat Genome Sequencing Consortium,"/>
            <person name="Marcussen T."/>
            <person name="Sandve S.R."/>
            <person name="Heier L."/>
            <person name="Spannagl M."/>
            <person name="Pfeifer M."/>
            <person name="Jakobsen K.S."/>
            <person name="Wulff B.B."/>
            <person name="Steuernagel B."/>
            <person name="Mayer K.F."/>
            <person name="Olsen O.A."/>
        </authorList>
    </citation>
    <scope>NUCLEOTIDE SEQUENCE [LARGE SCALE GENOMIC DNA]</scope>
    <source>
        <strain evidence="3">cv. AL8/78</strain>
    </source>
</reference>
<keyword evidence="1" id="KW-1133">Transmembrane helix</keyword>
<dbReference type="Gramene" id="AET4Gv20425900.17">
    <property type="protein sequence ID" value="AET4Gv20425900.17"/>
    <property type="gene ID" value="AET4Gv20425900"/>
</dbReference>
<dbReference type="Proteomes" id="UP000015105">
    <property type="component" value="Chromosome 4D"/>
</dbReference>
<evidence type="ECO:0000256" key="1">
    <source>
        <dbReference type="SAM" id="Phobius"/>
    </source>
</evidence>
<accession>A0A453I357</accession>
<reference evidence="2" key="4">
    <citation type="submission" date="2019-03" db="UniProtKB">
        <authorList>
            <consortium name="EnsemblPlants"/>
        </authorList>
    </citation>
    <scope>IDENTIFICATION</scope>
</reference>
<reference evidence="2" key="3">
    <citation type="journal article" date="2017" name="Nature">
        <title>Genome sequence of the progenitor of the wheat D genome Aegilops tauschii.</title>
        <authorList>
            <person name="Luo M.C."/>
            <person name="Gu Y.Q."/>
            <person name="Puiu D."/>
            <person name="Wang H."/>
            <person name="Twardziok S.O."/>
            <person name="Deal K.R."/>
            <person name="Huo N."/>
            <person name="Zhu T."/>
            <person name="Wang L."/>
            <person name="Wang Y."/>
            <person name="McGuire P.E."/>
            <person name="Liu S."/>
            <person name="Long H."/>
            <person name="Ramasamy R.K."/>
            <person name="Rodriguez J.C."/>
            <person name="Van S.L."/>
            <person name="Yuan L."/>
            <person name="Wang Z."/>
            <person name="Xia Z."/>
            <person name="Xiao L."/>
            <person name="Anderson O.D."/>
            <person name="Ouyang S."/>
            <person name="Liang Y."/>
            <person name="Zimin A.V."/>
            <person name="Pertea G."/>
            <person name="Qi P."/>
            <person name="Bennetzen J.L."/>
            <person name="Dai X."/>
            <person name="Dawson M.W."/>
            <person name="Muller H.G."/>
            <person name="Kugler K."/>
            <person name="Rivarola-Duarte L."/>
            <person name="Spannagl M."/>
            <person name="Mayer K.F.X."/>
            <person name="Lu F.H."/>
            <person name="Bevan M.W."/>
            <person name="Leroy P."/>
            <person name="Li P."/>
            <person name="You F.M."/>
            <person name="Sun Q."/>
            <person name="Liu Z."/>
            <person name="Lyons E."/>
            <person name="Wicker T."/>
            <person name="Salzberg S.L."/>
            <person name="Devos K.M."/>
            <person name="Dvorak J."/>
        </authorList>
    </citation>
    <scope>NUCLEOTIDE SEQUENCE [LARGE SCALE GENOMIC DNA]</scope>
    <source>
        <strain evidence="2">cv. AL8/78</strain>
    </source>
</reference>
<keyword evidence="3" id="KW-1185">Reference proteome</keyword>
<sequence>GDCCIFKEAPCFCGYWLCLVSMLEICVCWHLTLYGVHTWPFRLYRFDYRLIITFPY</sequence>